<protein>
    <submittedName>
        <fullName evidence="4">3'(2'),5'-bisphosphate nucleotidase CysQ</fullName>
    </submittedName>
</protein>
<reference evidence="4" key="2">
    <citation type="submission" date="2020-09" db="EMBL/GenBank/DDBJ databases">
        <authorList>
            <person name="Sun Q."/>
            <person name="Ohkuma M."/>
        </authorList>
    </citation>
    <scope>NUCLEOTIDE SEQUENCE</scope>
    <source>
        <strain evidence="4">JCM 14371</strain>
    </source>
</reference>
<comment type="cofactor">
    <cofactor evidence="3">
        <name>Mg(2+)</name>
        <dbReference type="ChEBI" id="CHEBI:18420"/>
    </cofactor>
</comment>
<feature type="binding site" evidence="3">
    <location>
        <position position="90"/>
    </location>
    <ligand>
        <name>Mg(2+)</name>
        <dbReference type="ChEBI" id="CHEBI:18420"/>
        <label>2</label>
    </ligand>
</feature>
<proteinExistence type="predicted"/>
<evidence type="ECO:0000256" key="2">
    <source>
        <dbReference type="ARBA" id="ARBA00022842"/>
    </source>
</evidence>
<comment type="caution">
    <text evidence="4">The sequence shown here is derived from an EMBL/GenBank/DDBJ whole genome shotgun (WGS) entry which is preliminary data.</text>
</comment>
<dbReference type="GO" id="GO:0046872">
    <property type="term" value="F:metal ion binding"/>
    <property type="evidence" value="ECO:0007669"/>
    <property type="project" value="UniProtKB-KW"/>
</dbReference>
<dbReference type="PANTHER" id="PTHR20854">
    <property type="entry name" value="INOSITOL MONOPHOSPHATASE"/>
    <property type="match status" value="1"/>
</dbReference>
<dbReference type="Gene3D" id="3.40.190.80">
    <property type="match status" value="1"/>
</dbReference>
<dbReference type="GO" id="GO:0046854">
    <property type="term" value="P:phosphatidylinositol phosphate biosynthetic process"/>
    <property type="evidence" value="ECO:0007669"/>
    <property type="project" value="InterPro"/>
</dbReference>
<evidence type="ECO:0000313" key="4">
    <source>
        <dbReference type="EMBL" id="GGJ61948.1"/>
    </source>
</evidence>
<evidence type="ECO:0000256" key="3">
    <source>
        <dbReference type="PIRSR" id="PIRSR600760-2"/>
    </source>
</evidence>
<keyword evidence="5" id="KW-1185">Reference proteome</keyword>
<evidence type="ECO:0000256" key="1">
    <source>
        <dbReference type="ARBA" id="ARBA00022723"/>
    </source>
</evidence>
<sequence>MTNSADYTQERLVAEDLARQAGVILLHYRRHGFEVELKTSQDDPVTVADREASELIVAGLRAAFPHDGILSEELLDTDERLDRERVWIIDPIDGTKEYVDGKPDYCVSIGLSVRGEAVLGVVLAPENDELFTGIVGQGVWKNGVPAGFSDRAPQQSVIAVSDTEHERELHAYPLPTMHPSGSIALKMARIAAGEADATFTMSPRSEWDIAAGMALIAAAGGTSTRRNGTTITLNNVRTDIGRGLLAGRRDVMDWLKGELLRLHVPEQVHAVTPADDVWAIAPQDARDGVAAGLKLHLRQASGELVAWALVRPGVDQKGAVLAREEGVPNHVATLRKDLTRIYGPLTPA</sequence>
<dbReference type="GO" id="GO:0006020">
    <property type="term" value="P:inositol metabolic process"/>
    <property type="evidence" value="ECO:0007669"/>
    <property type="project" value="TreeGrafter"/>
</dbReference>
<feature type="binding site" evidence="3">
    <location>
        <position position="93"/>
    </location>
    <ligand>
        <name>Mg(2+)</name>
        <dbReference type="ChEBI" id="CHEBI:18420"/>
        <label>2</label>
    </ligand>
</feature>
<dbReference type="RefSeq" id="WP_188960383.1">
    <property type="nucleotide sequence ID" value="NZ_BMOE01000001.1"/>
</dbReference>
<dbReference type="Gene3D" id="3.30.540.10">
    <property type="entry name" value="Fructose-1,6-Bisphosphatase, subunit A, domain 1"/>
    <property type="match status" value="1"/>
</dbReference>
<gene>
    <name evidence="4" type="ORF">GCM10008939_02180</name>
</gene>
<dbReference type="GO" id="GO:0008934">
    <property type="term" value="F:inositol monophosphate 1-phosphatase activity"/>
    <property type="evidence" value="ECO:0007669"/>
    <property type="project" value="TreeGrafter"/>
</dbReference>
<feature type="binding site" evidence="3">
    <location>
        <position position="92"/>
    </location>
    <ligand>
        <name>Mg(2+)</name>
        <dbReference type="ChEBI" id="CHEBI:18420"/>
        <label>1</label>
        <note>catalytic</note>
    </ligand>
</feature>
<reference evidence="4" key="1">
    <citation type="journal article" date="2014" name="Int. J. Syst. Evol. Microbiol.">
        <title>Complete genome sequence of Corynebacterium casei LMG S-19264T (=DSM 44701T), isolated from a smear-ripened cheese.</title>
        <authorList>
            <consortium name="US DOE Joint Genome Institute (JGI-PGF)"/>
            <person name="Walter F."/>
            <person name="Albersmeier A."/>
            <person name="Kalinowski J."/>
            <person name="Ruckert C."/>
        </authorList>
    </citation>
    <scope>NUCLEOTIDE SEQUENCE</scope>
    <source>
        <strain evidence="4">JCM 14371</strain>
    </source>
</reference>
<evidence type="ECO:0000313" key="5">
    <source>
        <dbReference type="Proteomes" id="UP000635726"/>
    </source>
</evidence>
<accession>A0A917P521</accession>
<dbReference type="CDD" id="cd01638">
    <property type="entry name" value="CysQ"/>
    <property type="match status" value="1"/>
</dbReference>
<keyword evidence="2 3" id="KW-0460">Magnesium</keyword>
<dbReference type="SUPFAM" id="SSF56655">
    <property type="entry name" value="Carbohydrate phosphatase"/>
    <property type="match status" value="1"/>
</dbReference>
<dbReference type="Proteomes" id="UP000635726">
    <property type="component" value="Unassembled WGS sequence"/>
</dbReference>
<organism evidence="4 5">
    <name type="scientific">Deinococcus aquiradiocola</name>
    <dbReference type="NCBI Taxonomy" id="393059"/>
    <lineage>
        <taxon>Bacteria</taxon>
        <taxon>Thermotogati</taxon>
        <taxon>Deinococcota</taxon>
        <taxon>Deinococci</taxon>
        <taxon>Deinococcales</taxon>
        <taxon>Deinococcaceae</taxon>
        <taxon>Deinococcus</taxon>
    </lineage>
</organism>
<feature type="binding site" evidence="3">
    <location>
        <position position="72"/>
    </location>
    <ligand>
        <name>Mg(2+)</name>
        <dbReference type="ChEBI" id="CHEBI:18420"/>
        <label>1</label>
        <note>catalytic</note>
    </ligand>
</feature>
<dbReference type="GO" id="GO:0007165">
    <property type="term" value="P:signal transduction"/>
    <property type="evidence" value="ECO:0007669"/>
    <property type="project" value="TreeGrafter"/>
</dbReference>
<dbReference type="Pfam" id="PF00459">
    <property type="entry name" value="Inositol_P"/>
    <property type="match status" value="1"/>
</dbReference>
<dbReference type="PROSITE" id="PS00630">
    <property type="entry name" value="IMP_2"/>
    <property type="match status" value="1"/>
</dbReference>
<dbReference type="InterPro" id="IPR000760">
    <property type="entry name" value="Inositol_monophosphatase-like"/>
</dbReference>
<keyword evidence="1 3" id="KW-0479">Metal-binding</keyword>
<dbReference type="PANTHER" id="PTHR20854:SF4">
    <property type="entry name" value="INOSITOL-1-MONOPHOSPHATASE-RELATED"/>
    <property type="match status" value="1"/>
</dbReference>
<dbReference type="EMBL" id="BMOE01000001">
    <property type="protein sequence ID" value="GGJ61948.1"/>
    <property type="molecule type" value="Genomic_DNA"/>
</dbReference>
<feature type="binding site" evidence="3">
    <location>
        <position position="208"/>
    </location>
    <ligand>
        <name>Mg(2+)</name>
        <dbReference type="ChEBI" id="CHEBI:18420"/>
        <label>1</label>
        <note>catalytic</note>
    </ligand>
</feature>
<dbReference type="AlphaFoldDB" id="A0A917P521"/>
<name>A0A917P521_9DEIO</name>
<dbReference type="PRINTS" id="PR00377">
    <property type="entry name" value="IMPHPHTASES"/>
</dbReference>
<dbReference type="InterPro" id="IPR020550">
    <property type="entry name" value="Inositol_monophosphatase_CS"/>
</dbReference>